<dbReference type="EMBL" id="JAGGNH010000005">
    <property type="protein sequence ID" value="KAJ0973021.1"/>
    <property type="molecule type" value="Genomic_DNA"/>
</dbReference>
<dbReference type="OrthoDB" id="784226at2759"/>
<keyword evidence="3" id="KW-1185">Reference proteome</keyword>
<accession>A0A9D5HDU0</accession>
<comment type="caution">
    <text evidence="2">The sequence shown here is derived from an EMBL/GenBank/DDBJ whole genome shotgun (WGS) entry which is preliminary data.</text>
</comment>
<dbReference type="PANTHER" id="PTHR37245:SF4">
    <property type="entry name" value="PAMP-INDUCED SECRETED PEPTIDE 1"/>
    <property type="match status" value="1"/>
</dbReference>
<feature type="signal peptide" evidence="1">
    <location>
        <begin position="1"/>
        <end position="28"/>
    </location>
</feature>
<reference evidence="2" key="1">
    <citation type="submission" date="2021-03" db="EMBL/GenBank/DDBJ databases">
        <authorList>
            <person name="Li Z."/>
            <person name="Yang C."/>
        </authorList>
    </citation>
    <scope>NUCLEOTIDE SEQUENCE</scope>
    <source>
        <strain evidence="2">Dzin_1.0</strain>
        <tissue evidence="2">Leaf</tissue>
    </source>
</reference>
<gene>
    <name evidence="2" type="ORF">J5N97_020980</name>
</gene>
<dbReference type="InterPro" id="IPR040273">
    <property type="entry name" value="PIP1"/>
</dbReference>
<feature type="chain" id="PRO_5038995006" description="Transmembrane protein" evidence="1">
    <location>
        <begin position="29"/>
        <end position="79"/>
    </location>
</feature>
<evidence type="ECO:0000313" key="3">
    <source>
        <dbReference type="Proteomes" id="UP001085076"/>
    </source>
</evidence>
<organism evidence="2 3">
    <name type="scientific">Dioscorea zingiberensis</name>
    <dbReference type="NCBI Taxonomy" id="325984"/>
    <lineage>
        <taxon>Eukaryota</taxon>
        <taxon>Viridiplantae</taxon>
        <taxon>Streptophyta</taxon>
        <taxon>Embryophyta</taxon>
        <taxon>Tracheophyta</taxon>
        <taxon>Spermatophyta</taxon>
        <taxon>Magnoliopsida</taxon>
        <taxon>Liliopsida</taxon>
        <taxon>Dioscoreales</taxon>
        <taxon>Dioscoreaceae</taxon>
        <taxon>Dioscorea</taxon>
    </lineage>
</organism>
<dbReference type="GO" id="GO:0006952">
    <property type="term" value="P:defense response"/>
    <property type="evidence" value="ECO:0007669"/>
    <property type="project" value="InterPro"/>
</dbReference>
<evidence type="ECO:0000256" key="1">
    <source>
        <dbReference type="SAM" id="SignalP"/>
    </source>
</evidence>
<dbReference type="PANTHER" id="PTHR37245">
    <property type="entry name" value="PAMP-INDUCED SECRETED PEPTIDE 1"/>
    <property type="match status" value="1"/>
</dbReference>
<keyword evidence="1" id="KW-0732">Signal</keyword>
<evidence type="ECO:0000313" key="2">
    <source>
        <dbReference type="EMBL" id="KAJ0973021.1"/>
    </source>
</evidence>
<protein>
    <recommendedName>
        <fullName evidence="4">Transmembrane protein</fullName>
    </recommendedName>
</protein>
<dbReference type="AlphaFoldDB" id="A0A9D5HDU0"/>
<reference evidence="2" key="2">
    <citation type="journal article" date="2022" name="Hortic Res">
        <title>The genome of Dioscorea zingiberensis sheds light on the biosynthesis, origin and evolution of the medicinally important diosgenin saponins.</title>
        <authorList>
            <person name="Li Y."/>
            <person name="Tan C."/>
            <person name="Li Z."/>
            <person name="Guo J."/>
            <person name="Li S."/>
            <person name="Chen X."/>
            <person name="Wang C."/>
            <person name="Dai X."/>
            <person name="Yang H."/>
            <person name="Song W."/>
            <person name="Hou L."/>
            <person name="Xu J."/>
            <person name="Tong Z."/>
            <person name="Xu A."/>
            <person name="Yuan X."/>
            <person name="Wang W."/>
            <person name="Yang Q."/>
            <person name="Chen L."/>
            <person name="Sun Z."/>
            <person name="Wang K."/>
            <person name="Pan B."/>
            <person name="Chen J."/>
            <person name="Bao Y."/>
            <person name="Liu F."/>
            <person name="Qi X."/>
            <person name="Gang D.R."/>
            <person name="Wen J."/>
            <person name="Li J."/>
        </authorList>
    </citation>
    <scope>NUCLEOTIDE SEQUENCE</scope>
    <source>
        <strain evidence="2">Dzin_1.0</strain>
    </source>
</reference>
<dbReference type="Proteomes" id="UP001085076">
    <property type="component" value="Miscellaneous, Linkage group lg05"/>
</dbReference>
<name>A0A9D5HDU0_9LILI</name>
<proteinExistence type="predicted"/>
<sequence>MSPLRSSSLISFLFIISIVLVFMHGAHAVRPTPDFSDDVSSQLPGCFEGTSSLYEKARSTMASWMARLPAGPSPKGPGH</sequence>
<evidence type="ECO:0008006" key="4">
    <source>
        <dbReference type="Google" id="ProtNLM"/>
    </source>
</evidence>